<comment type="caution">
    <text evidence="5">The sequence shown here is derived from an EMBL/GenBank/DDBJ whole genome shotgun (WGS) entry which is preliminary data.</text>
</comment>
<gene>
    <name evidence="5" type="ORF">LX83_004544</name>
</gene>
<evidence type="ECO:0000259" key="4">
    <source>
        <dbReference type="PROSITE" id="PS01124"/>
    </source>
</evidence>
<keyword evidence="3" id="KW-0804">Transcription</keyword>
<keyword evidence="2" id="KW-0238">DNA-binding</keyword>
<proteinExistence type="predicted"/>
<protein>
    <submittedName>
        <fullName evidence="5">AraC family transcriptional regulator</fullName>
    </submittedName>
</protein>
<dbReference type="PROSITE" id="PS01124">
    <property type="entry name" value="HTH_ARAC_FAMILY_2"/>
    <property type="match status" value="1"/>
</dbReference>
<dbReference type="RefSeq" id="WP_253774777.1">
    <property type="nucleotide sequence ID" value="NZ_JAMTCK010000011.1"/>
</dbReference>
<dbReference type="GO" id="GO:0003700">
    <property type="term" value="F:DNA-binding transcription factor activity"/>
    <property type="evidence" value="ECO:0007669"/>
    <property type="project" value="InterPro"/>
</dbReference>
<dbReference type="Pfam" id="PF12833">
    <property type="entry name" value="HTH_18"/>
    <property type="match status" value="1"/>
</dbReference>
<dbReference type="Gene3D" id="1.10.10.60">
    <property type="entry name" value="Homeodomain-like"/>
    <property type="match status" value="2"/>
</dbReference>
<dbReference type="PANTHER" id="PTHR46796:SF6">
    <property type="entry name" value="ARAC SUBFAMILY"/>
    <property type="match status" value="1"/>
</dbReference>
<dbReference type="SUPFAM" id="SSF46689">
    <property type="entry name" value="Homeodomain-like"/>
    <property type="match status" value="2"/>
</dbReference>
<reference evidence="5" key="1">
    <citation type="submission" date="2022-06" db="EMBL/GenBank/DDBJ databases">
        <title>Genomic Encyclopedia of Archaeal and Bacterial Type Strains, Phase II (KMG-II): from individual species to whole genera.</title>
        <authorList>
            <person name="Goeker M."/>
        </authorList>
    </citation>
    <scope>NUCLEOTIDE SEQUENCE</scope>
    <source>
        <strain evidence="5">DSM 43935</strain>
    </source>
</reference>
<organism evidence="5 6">
    <name type="scientific">Goodfellowiella coeruleoviolacea</name>
    <dbReference type="NCBI Taxonomy" id="334858"/>
    <lineage>
        <taxon>Bacteria</taxon>
        <taxon>Bacillati</taxon>
        <taxon>Actinomycetota</taxon>
        <taxon>Actinomycetes</taxon>
        <taxon>Pseudonocardiales</taxon>
        <taxon>Pseudonocardiaceae</taxon>
        <taxon>Goodfellowiella</taxon>
    </lineage>
</organism>
<name>A0AAE3GG93_9PSEU</name>
<dbReference type="GO" id="GO:0043565">
    <property type="term" value="F:sequence-specific DNA binding"/>
    <property type="evidence" value="ECO:0007669"/>
    <property type="project" value="InterPro"/>
</dbReference>
<dbReference type="Proteomes" id="UP001206128">
    <property type="component" value="Unassembled WGS sequence"/>
</dbReference>
<feature type="domain" description="HTH araC/xylS-type" evidence="4">
    <location>
        <begin position="194"/>
        <end position="292"/>
    </location>
</feature>
<dbReference type="EMBL" id="JAMTCK010000011">
    <property type="protein sequence ID" value="MCP2167671.1"/>
    <property type="molecule type" value="Genomic_DNA"/>
</dbReference>
<dbReference type="PANTHER" id="PTHR46796">
    <property type="entry name" value="HTH-TYPE TRANSCRIPTIONAL ACTIVATOR RHAS-RELATED"/>
    <property type="match status" value="1"/>
</dbReference>
<dbReference type="InterPro" id="IPR009057">
    <property type="entry name" value="Homeodomain-like_sf"/>
</dbReference>
<evidence type="ECO:0000256" key="2">
    <source>
        <dbReference type="ARBA" id="ARBA00023125"/>
    </source>
</evidence>
<keyword evidence="1" id="KW-0805">Transcription regulation</keyword>
<evidence type="ECO:0000313" key="5">
    <source>
        <dbReference type="EMBL" id="MCP2167671.1"/>
    </source>
</evidence>
<dbReference type="InterPro" id="IPR050204">
    <property type="entry name" value="AraC_XylS_family_regulators"/>
</dbReference>
<evidence type="ECO:0000313" key="6">
    <source>
        <dbReference type="Proteomes" id="UP001206128"/>
    </source>
</evidence>
<accession>A0AAE3GG93</accession>
<dbReference type="InterPro" id="IPR018060">
    <property type="entry name" value="HTH_AraC"/>
</dbReference>
<keyword evidence="6" id="KW-1185">Reference proteome</keyword>
<evidence type="ECO:0000256" key="3">
    <source>
        <dbReference type="ARBA" id="ARBA00023163"/>
    </source>
</evidence>
<dbReference type="AlphaFoldDB" id="A0AAE3GG93"/>
<sequence>MFDSPDFDLAPYAEFAVSAQVRRTYCSWNDAGWRSLLVQCFDHAPEVDRFRLPGVADLHLVLCVAGDVTMRTRVDGKPVRRRWIPGNLELMIPGRASVREYRTTAPMRTIQVHIPSATVNRAAAQLGGPEPDFESLSAAVAAGDPVVEQLLRALPAASGANDLYAESAAAFLATHLLTQGRHVRLPGPEHAAVRAGVALMRDRLAEPLTLADIAAEVHLSVYHFIRVFRAATGETPHRFLTRLRIERARRLLADSTLTIAQIAERCGFASPGALSAAFLSHVGVRPSVYRRI</sequence>
<dbReference type="SMART" id="SM00342">
    <property type="entry name" value="HTH_ARAC"/>
    <property type="match status" value="1"/>
</dbReference>
<evidence type="ECO:0000256" key="1">
    <source>
        <dbReference type="ARBA" id="ARBA00023015"/>
    </source>
</evidence>